<proteinExistence type="predicted"/>
<reference evidence="2 3" key="1">
    <citation type="submission" date="2018-05" db="EMBL/GenBank/DDBJ databases">
        <title>Genomic Encyclopedia of Type Strains, Phase I: the one thousand microbial genomes (KMG-I) project.</title>
        <authorList>
            <person name="Kyrpides N."/>
        </authorList>
    </citation>
    <scope>NUCLEOTIDE SEQUENCE [LARGE SCALE GENOMIC DNA]</scope>
    <source>
        <strain evidence="2 3">DSM 15611</strain>
    </source>
</reference>
<evidence type="ECO:0000259" key="1">
    <source>
        <dbReference type="Pfam" id="PF01965"/>
    </source>
</evidence>
<gene>
    <name evidence="2" type="ORF">EJ73_00780</name>
</gene>
<dbReference type="AlphaFoldDB" id="A0A318I2R8"/>
<dbReference type="Pfam" id="PF01965">
    <property type="entry name" value="DJ-1_PfpI"/>
    <property type="match status" value="1"/>
</dbReference>
<organism evidence="2 3">
    <name type="scientific">Hoylesella shahii DSM 15611 = JCM 12083</name>
    <dbReference type="NCBI Taxonomy" id="1122991"/>
    <lineage>
        <taxon>Bacteria</taxon>
        <taxon>Pseudomonadati</taxon>
        <taxon>Bacteroidota</taxon>
        <taxon>Bacteroidia</taxon>
        <taxon>Bacteroidales</taxon>
        <taxon>Prevotellaceae</taxon>
        <taxon>Hoylesella</taxon>
    </lineage>
</organism>
<dbReference type="Proteomes" id="UP000248314">
    <property type="component" value="Unassembled WGS sequence"/>
</dbReference>
<protein>
    <submittedName>
        <fullName evidence="2">4-methyl-5(B-hydroxyethyl)-thiazole monophosphate biosynthesis</fullName>
    </submittedName>
</protein>
<comment type="caution">
    <text evidence="2">The sequence shown here is derived from an EMBL/GenBank/DDBJ whole genome shotgun (WGS) entry which is preliminary data.</text>
</comment>
<dbReference type="InterPro" id="IPR002818">
    <property type="entry name" value="DJ-1/PfpI"/>
</dbReference>
<keyword evidence="3" id="KW-1185">Reference proteome</keyword>
<dbReference type="PANTHER" id="PTHR48094">
    <property type="entry name" value="PROTEIN/NUCLEIC ACID DEGLYCASE DJ-1-RELATED"/>
    <property type="match status" value="1"/>
</dbReference>
<evidence type="ECO:0000313" key="3">
    <source>
        <dbReference type="Proteomes" id="UP000248314"/>
    </source>
</evidence>
<feature type="domain" description="DJ-1/PfpI" evidence="1">
    <location>
        <begin position="3"/>
        <end position="164"/>
    </location>
</feature>
<dbReference type="RefSeq" id="WP_025815373.1">
    <property type="nucleotide sequence ID" value="NZ_BAIZ01000004.1"/>
</dbReference>
<dbReference type="SUPFAM" id="SSF52317">
    <property type="entry name" value="Class I glutamine amidotransferase-like"/>
    <property type="match status" value="1"/>
</dbReference>
<dbReference type="OrthoDB" id="9792284at2"/>
<dbReference type="InterPro" id="IPR050325">
    <property type="entry name" value="Prot/Nucl_acid_deglycase"/>
</dbReference>
<name>A0A318I2R8_9BACT</name>
<dbReference type="STRING" id="1122991.GCA_000613445_02807"/>
<dbReference type="InterPro" id="IPR006287">
    <property type="entry name" value="DJ-1"/>
</dbReference>
<dbReference type="PANTHER" id="PTHR48094:SF12">
    <property type="entry name" value="PARKINSON DISEASE PROTEIN 7 HOMOLOG"/>
    <property type="match status" value="1"/>
</dbReference>
<dbReference type="InterPro" id="IPR029062">
    <property type="entry name" value="Class_I_gatase-like"/>
</dbReference>
<sequence length="189" mass="20245">MAKVYQFMADGFEDIEALAPVDILRRGGLEVVTVSIMGHELVTSTNGVCVKADVLFENACFDDADLLLLPGGLPGATNLKEHKKLADVLRQQAEAGRMIGAICAAPMVLGTMGLLQGRRATCYPGVEHTLHGAEYTGQLVTVDGNIITGEGPAAAFPYAYTLLAMLVGHDKAEEIQIAMRYKHLMAERS</sequence>
<dbReference type="EMBL" id="QJJX01000006">
    <property type="protein sequence ID" value="PXX23430.1"/>
    <property type="molecule type" value="Genomic_DNA"/>
</dbReference>
<dbReference type="CDD" id="cd03135">
    <property type="entry name" value="GATase1_DJ-1"/>
    <property type="match status" value="1"/>
</dbReference>
<evidence type="ECO:0000313" key="2">
    <source>
        <dbReference type="EMBL" id="PXX23430.1"/>
    </source>
</evidence>
<dbReference type="GO" id="GO:0005737">
    <property type="term" value="C:cytoplasm"/>
    <property type="evidence" value="ECO:0007669"/>
    <property type="project" value="TreeGrafter"/>
</dbReference>
<accession>A0A318I2R8</accession>
<dbReference type="NCBIfam" id="TIGR01383">
    <property type="entry name" value="not_thiJ"/>
    <property type="match status" value="1"/>
</dbReference>
<dbReference type="Gene3D" id="3.40.50.880">
    <property type="match status" value="1"/>
</dbReference>